<organism evidence="3 4">
    <name type="scientific">Natribacillus halophilus</name>
    <dbReference type="NCBI Taxonomy" id="549003"/>
    <lineage>
        <taxon>Bacteria</taxon>
        <taxon>Bacillati</taxon>
        <taxon>Bacillota</taxon>
        <taxon>Bacilli</taxon>
        <taxon>Bacillales</taxon>
        <taxon>Bacillaceae</taxon>
        <taxon>Natribacillus</taxon>
    </lineage>
</organism>
<evidence type="ECO:0000313" key="3">
    <source>
        <dbReference type="EMBL" id="SDI47917.1"/>
    </source>
</evidence>
<keyword evidence="1" id="KW-0732">Signal</keyword>
<evidence type="ECO:0000313" key="4">
    <source>
        <dbReference type="Proteomes" id="UP000198853"/>
    </source>
</evidence>
<dbReference type="EMBL" id="FNEN01000002">
    <property type="protein sequence ID" value="SDI47917.1"/>
    <property type="molecule type" value="Genomic_DNA"/>
</dbReference>
<feature type="signal peptide" evidence="1">
    <location>
        <begin position="1"/>
        <end position="19"/>
    </location>
</feature>
<proteinExistence type="predicted"/>
<dbReference type="OrthoDB" id="571052at2"/>
<protein>
    <submittedName>
        <fullName evidence="3">CHRD domain-containing protein</fullName>
    </submittedName>
</protein>
<dbReference type="Pfam" id="PF07452">
    <property type="entry name" value="CHRD"/>
    <property type="match status" value="1"/>
</dbReference>
<dbReference type="InterPro" id="IPR010895">
    <property type="entry name" value="CHRD"/>
</dbReference>
<sequence>MKKALVTPLAGLFAFSTFAVTASADHEGREFLVEMTPDQEVHEVESYATGEAHFEVSEDGETLEYSVHAWDLEDAVEGHLHSGAVGEDGPVELFLFENDEPMDYDGEVATGTLTEEDLVGDMTWEEFSMGLVAGEVYVNLHTEENPDGEIRGQLDGDAEEAAMMPDEMPQTGMGGTSNDGWFKNLWNSITSFLFN</sequence>
<feature type="chain" id="PRO_5039015507" evidence="1">
    <location>
        <begin position="20"/>
        <end position="195"/>
    </location>
</feature>
<evidence type="ECO:0000259" key="2">
    <source>
        <dbReference type="PROSITE" id="PS50933"/>
    </source>
</evidence>
<dbReference type="RefSeq" id="WP_090396243.1">
    <property type="nucleotide sequence ID" value="NZ_FNEN01000002.1"/>
</dbReference>
<gene>
    <name evidence="3" type="ORF">SAMN04488123_102358</name>
</gene>
<accession>A0A1G8KX42</accession>
<name>A0A1G8KX42_9BACI</name>
<feature type="domain" description="CHRD" evidence="2">
    <location>
        <begin position="27"/>
        <end position="159"/>
    </location>
</feature>
<dbReference type="PROSITE" id="PS50933">
    <property type="entry name" value="CHRD"/>
    <property type="match status" value="1"/>
</dbReference>
<dbReference type="Proteomes" id="UP000198853">
    <property type="component" value="Unassembled WGS sequence"/>
</dbReference>
<keyword evidence="4" id="KW-1185">Reference proteome</keyword>
<dbReference type="AlphaFoldDB" id="A0A1G8KX42"/>
<reference evidence="3 4" key="1">
    <citation type="submission" date="2016-10" db="EMBL/GenBank/DDBJ databases">
        <authorList>
            <person name="de Groot N.N."/>
        </authorList>
    </citation>
    <scope>NUCLEOTIDE SEQUENCE [LARGE SCALE GENOMIC DNA]</scope>
    <source>
        <strain evidence="3 4">DSM 21771</strain>
    </source>
</reference>
<dbReference type="SMART" id="SM00754">
    <property type="entry name" value="CHRD"/>
    <property type="match status" value="1"/>
</dbReference>
<evidence type="ECO:0000256" key="1">
    <source>
        <dbReference type="SAM" id="SignalP"/>
    </source>
</evidence>